<feature type="transmembrane region" description="Helical" evidence="7">
    <location>
        <begin position="90"/>
        <end position="121"/>
    </location>
</feature>
<dbReference type="OrthoDB" id="9809206at2"/>
<evidence type="ECO:0000256" key="5">
    <source>
        <dbReference type="ARBA" id="ARBA00022989"/>
    </source>
</evidence>
<dbReference type="Pfam" id="PF21082">
    <property type="entry name" value="MS_channel_3rd"/>
    <property type="match status" value="1"/>
</dbReference>
<keyword evidence="7" id="KW-0813">Transport</keyword>
<dbReference type="InterPro" id="IPR011066">
    <property type="entry name" value="MscS_channel_C_sf"/>
</dbReference>
<gene>
    <name evidence="11" type="ORF">MUS1_03585</name>
</gene>
<keyword evidence="5 7" id="KW-1133">Transmembrane helix</keyword>
<feature type="transmembrane region" description="Helical" evidence="7">
    <location>
        <begin position="59"/>
        <end position="84"/>
    </location>
</feature>
<dbReference type="Proteomes" id="UP000054058">
    <property type="component" value="Unassembled WGS sequence"/>
</dbReference>
<feature type="transmembrane region" description="Helical" evidence="7">
    <location>
        <begin position="21"/>
        <end position="39"/>
    </location>
</feature>
<dbReference type="InterPro" id="IPR010920">
    <property type="entry name" value="LSM_dom_sf"/>
</dbReference>
<dbReference type="Gene3D" id="2.30.30.60">
    <property type="match status" value="1"/>
</dbReference>
<evidence type="ECO:0000256" key="2">
    <source>
        <dbReference type="ARBA" id="ARBA00008017"/>
    </source>
</evidence>
<evidence type="ECO:0000259" key="9">
    <source>
        <dbReference type="Pfam" id="PF21082"/>
    </source>
</evidence>
<dbReference type="SUPFAM" id="SSF82689">
    <property type="entry name" value="Mechanosensitive channel protein MscS (YggB), C-terminal domain"/>
    <property type="match status" value="1"/>
</dbReference>
<accession>X7E4N6</accession>
<dbReference type="Pfam" id="PF00924">
    <property type="entry name" value="MS_channel_2nd"/>
    <property type="match status" value="1"/>
</dbReference>
<feature type="domain" description="Mechanosensitive ion channel transmembrane helices 2/3" evidence="10">
    <location>
        <begin position="66"/>
        <end position="106"/>
    </location>
</feature>
<dbReference type="GO" id="GO:0005886">
    <property type="term" value="C:plasma membrane"/>
    <property type="evidence" value="ECO:0007669"/>
    <property type="project" value="UniProtKB-SubCell"/>
</dbReference>
<dbReference type="GO" id="GO:0008381">
    <property type="term" value="F:mechanosensitive monoatomic ion channel activity"/>
    <property type="evidence" value="ECO:0007669"/>
    <property type="project" value="InterPro"/>
</dbReference>
<dbReference type="Gene3D" id="3.30.70.100">
    <property type="match status" value="1"/>
</dbReference>
<evidence type="ECO:0000256" key="1">
    <source>
        <dbReference type="ARBA" id="ARBA00004651"/>
    </source>
</evidence>
<comment type="similarity">
    <text evidence="2 7">Belongs to the MscS (TC 1.A.23) family.</text>
</comment>
<comment type="caution">
    <text evidence="11">The sequence shown here is derived from an EMBL/GenBank/DDBJ whole genome shotgun (WGS) entry which is preliminary data.</text>
</comment>
<comment type="caution">
    <text evidence="7">Lacks conserved residue(s) required for the propagation of feature annotation.</text>
</comment>
<evidence type="ECO:0000313" key="11">
    <source>
        <dbReference type="EMBL" id="ETX10141.1"/>
    </source>
</evidence>
<reference evidence="11 12" key="1">
    <citation type="submission" date="2014-01" db="EMBL/GenBank/DDBJ databases">
        <title>Marinomonas ushuaiensis DSM 15871 Genome Sequencing.</title>
        <authorList>
            <person name="Lai Q."/>
            <person name="Shao Z.S."/>
        </authorList>
    </citation>
    <scope>NUCLEOTIDE SEQUENCE [LARGE SCALE GENOMIC DNA]</scope>
    <source>
        <strain evidence="11 12">DSM 15871</strain>
    </source>
</reference>
<evidence type="ECO:0000256" key="7">
    <source>
        <dbReference type="RuleBase" id="RU369025"/>
    </source>
</evidence>
<dbReference type="STRING" id="1122207.MUS1_03585"/>
<dbReference type="InterPro" id="IPR049278">
    <property type="entry name" value="MS_channel_C"/>
</dbReference>
<sequence>MNDIQDLLDQGSAWLPLITDGLINLFIGLVIFFIGKFVASKVAKWCESRMLKSSVDKAVAGFTSSILYALMFAAVALMALGQIGVETTSFIAILGAAGLAVGLALQGSLSNFASGVLIIILRPFKSGDFIDGAGQMGTVDRIELFHTYLKTTDNRVVIIPNSAMMNGSIVNFSREKTRRVDLVVGISYDADIRLAKQIMQEIVLADDRILKDPECTIALSELADSSVNFVVRPWVNAADYWVVRADFLEKVKYAFDERGVGIPYPQMDVHLHKQES</sequence>
<dbReference type="eggNOG" id="COG3264">
    <property type="taxonomic scope" value="Bacteria"/>
</dbReference>
<evidence type="ECO:0000313" key="12">
    <source>
        <dbReference type="Proteomes" id="UP000054058"/>
    </source>
</evidence>
<comment type="function">
    <text evidence="7">Mechanosensitive channel that participates in the regulation of osmotic pressure changes within the cell, opening in response to stretch forces in the membrane lipid bilayer, without the need for other proteins. Contributes to normal resistance to hypoosmotic shock. Forms an ion channel of 1.0 nanosiemens conductance with a slight preference for anions.</text>
</comment>
<feature type="domain" description="Mechanosensitive ion channel MscS C-terminal" evidence="9">
    <location>
        <begin position="180"/>
        <end position="262"/>
    </location>
</feature>
<dbReference type="InterPro" id="IPR045275">
    <property type="entry name" value="MscS_archaea/bacteria_type"/>
</dbReference>
<dbReference type="SUPFAM" id="SSF82861">
    <property type="entry name" value="Mechanosensitive channel protein MscS (YggB), transmembrane region"/>
    <property type="match status" value="1"/>
</dbReference>
<dbReference type="Pfam" id="PF21088">
    <property type="entry name" value="MS_channel_1st"/>
    <property type="match status" value="1"/>
</dbReference>
<protein>
    <recommendedName>
        <fullName evidence="7">Small-conductance mechanosensitive channel</fullName>
    </recommendedName>
</protein>
<keyword evidence="3" id="KW-1003">Cell membrane</keyword>
<name>X7E4N6_9GAMM</name>
<dbReference type="InterPro" id="IPR049142">
    <property type="entry name" value="MS_channel_1st"/>
</dbReference>
<dbReference type="AlphaFoldDB" id="X7E4N6"/>
<dbReference type="PATRIC" id="fig|1122207.3.peg.2338"/>
<keyword evidence="4 7" id="KW-0812">Transmembrane</keyword>
<proteinExistence type="inferred from homology"/>
<dbReference type="SUPFAM" id="SSF50182">
    <property type="entry name" value="Sm-like ribonucleoproteins"/>
    <property type="match status" value="1"/>
</dbReference>
<dbReference type="RefSeq" id="WP_036162642.1">
    <property type="nucleotide sequence ID" value="NZ_JAMB01000010.1"/>
</dbReference>
<keyword evidence="7" id="KW-0997">Cell inner membrane</keyword>
<dbReference type="InterPro" id="IPR011014">
    <property type="entry name" value="MscS_channel_TM-2"/>
</dbReference>
<evidence type="ECO:0000256" key="6">
    <source>
        <dbReference type="ARBA" id="ARBA00023136"/>
    </source>
</evidence>
<evidence type="ECO:0000256" key="4">
    <source>
        <dbReference type="ARBA" id="ARBA00022692"/>
    </source>
</evidence>
<dbReference type="PANTHER" id="PTHR30221">
    <property type="entry name" value="SMALL-CONDUCTANCE MECHANOSENSITIVE CHANNEL"/>
    <property type="match status" value="1"/>
</dbReference>
<organism evidence="11 12">
    <name type="scientific">Marinomonas ushuaiensis DSM 15871</name>
    <dbReference type="NCBI Taxonomy" id="1122207"/>
    <lineage>
        <taxon>Bacteria</taxon>
        <taxon>Pseudomonadati</taxon>
        <taxon>Pseudomonadota</taxon>
        <taxon>Gammaproteobacteria</taxon>
        <taxon>Oceanospirillales</taxon>
        <taxon>Oceanospirillaceae</taxon>
        <taxon>Marinomonas</taxon>
    </lineage>
</organism>
<comment type="subunit">
    <text evidence="7">Homoheptamer.</text>
</comment>
<evidence type="ECO:0000256" key="3">
    <source>
        <dbReference type="ARBA" id="ARBA00022475"/>
    </source>
</evidence>
<keyword evidence="7" id="KW-0406">Ion transport</keyword>
<dbReference type="Gene3D" id="1.10.287.1260">
    <property type="match status" value="1"/>
</dbReference>
<feature type="domain" description="Mechanosensitive ion channel MscS" evidence="8">
    <location>
        <begin position="108"/>
        <end position="174"/>
    </location>
</feature>
<dbReference type="InterPro" id="IPR023408">
    <property type="entry name" value="MscS_beta-dom_sf"/>
</dbReference>
<dbReference type="EMBL" id="JAMB01000010">
    <property type="protein sequence ID" value="ETX10141.1"/>
    <property type="molecule type" value="Genomic_DNA"/>
</dbReference>
<evidence type="ECO:0000259" key="8">
    <source>
        <dbReference type="Pfam" id="PF00924"/>
    </source>
</evidence>
<dbReference type="PANTHER" id="PTHR30221:SF1">
    <property type="entry name" value="SMALL-CONDUCTANCE MECHANOSENSITIVE CHANNEL"/>
    <property type="match status" value="1"/>
</dbReference>
<comment type="subcellular location">
    <subcellularLocation>
        <location evidence="7">Cell inner membrane</location>
        <topology evidence="7">Multi-pass membrane protein</topology>
    </subcellularLocation>
    <subcellularLocation>
        <location evidence="1">Cell membrane</location>
        <topology evidence="1">Multi-pass membrane protein</topology>
    </subcellularLocation>
</comment>
<dbReference type="InterPro" id="IPR006685">
    <property type="entry name" value="MscS_channel_2nd"/>
</dbReference>
<keyword evidence="12" id="KW-1185">Reference proteome</keyword>
<evidence type="ECO:0000259" key="10">
    <source>
        <dbReference type="Pfam" id="PF21088"/>
    </source>
</evidence>
<keyword evidence="7" id="KW-0407">Ion channel</keyword>
<keyword evidence="6 7" id="KW-0472">Membrane</keyword>